<comment type="caution">
    <text evidence="2">The sequence shown here is derived from an EMBL/GenBank/DDBJ whole genome shotgun (WGS) entry which is preliminary data.</text>
</comment>
<name>K1JD32_9GAMM</name>
<keyword evidence="3" id="KW-1185">Reference proteome</keyword>
<gene>
    <name evidence="2" type="ORF">HMPREF1171_00747</name>
</gene>
<evidence type="ECO:0000313" key="3">
    <source>
        <dbReference type="Proteomes" id="UP000005149"/>
    </source>
</evidence>
<sequence>MLVIVESYRTQPRDIAMKPTTTHTPAAQTCVTHKAALTPREGTLLMMVAQLLVLTCIVLAATLAEIPWYGTLLLAVPPAIGGALLSRVWGRLPR</sequence>
<dbReference type="EMBL" id="AGWR01000006">
    <property type="protein sequence ID" value="EKB29535.1"/>
    <property type="molecule type" value="Genomic_DNA"/>
</dbReference>
<organism evidence="2 3">
    <name type="scientific">Aeromonas dhakensis</name>
    <dbReference type="NCBI Taxonomy" id="196024"/>
    <lineage>
        <taxon>Bacteria</taxon>
        <taxon>Pseudomonadati</taxon>
        <taxon>Pseudomonadota</taxon>
        <taxon>Gammaproteobacteria</taxon>
        <taxon>Aeromonadales</taxon>
        <taxon>Aeromonadaceae</taxon>
        <taxon>Aeromonas</taxon>
    </lineage>
</organism>
<protein>
    <submittedName>
        <fullName evidence="2">Uncharacterized protein</fullName>
    </submittedName>
</protein>
<feature type="transmembrane region" description="Helical" evidence="1">
    <location>
        <begin position="44"/>
        <end position="62"/>
    </location>
</feature>
<dbReference type="PATRIC" id="fig|1073377.4.peg.766"/>
<dbReference type="Proteomes" id="UP000005149">
    <property type="component" value="Unassembled WGS sequence"/>
</dbReference>
<keyword evidence="1" id="KW-1133">Transmembrane helix</keyword>
<evidence type="ECO:0000256" key="1">
    <source>
        <dbReference type="SAM" id="Phobius"/>
    </source>
</evidence>
<keyword evidence="1" id="KW-0812">Transmembrane</keyword>
<keyword evidence="1" id="KW-0472">Membrane</keyword>
<accession>K1JD32</accession>
<proteinExistence type="predicted"/>
<feature type="transmembrane region" description="Helical" evidence="1">
    <location>
        <begin position="68"/>
        <end position="89"/>
    </location>
</feature>
<dbReference type="AlphaFoldDB" id="K1JD32"/>
<reference evidence="2 3" key="1">
    <citation type="submission" date="2012-06" db="EMBL/GenBank/DDBJ databases">
        <title>The Genome Sequence of Aeromonas hydrophila SSU.</title>
        <authorList>
            <consortium name="The Broad Institute Genome Sequencing Platform"/>
            <person name="Earl A."/>
            <person name="Ward D."/>
            <person name="Feldgarden M."/>
            <person name="Gevers D."/>
            <person name="Chopra A."/>
            <person name="Walker B."/>
            <person name="Young S.K."/>
            <person name="Zeng Q."/>
            <person name="Gargeya S."/>
            <person name="Fitzgerald M."/>
            <person name="Haas B."/>
            <person name="Abouelleil A."/>
            <person name="Alvarado L."/>
            <person name="Arachchi H.M."/>
            <person name="Berlin A.M."/>
            <person name="Chapman S.B."/>
            <person name="Goldberg J."/>
            <person name="Griggs A."/>
            <person name="Gujja S."/>
            <person name="Hansen M."/>
            <person name="Howarth C."/>
            <person name="Imamovic A."/>
            <person name="Larimer J."/>
            <person name="McCowan C."/>
            <person name="Montmayeur A."/>
            <person name="Murphy C."/>
            <person name="Neiman D."/>
            <person name="Pearson M."/>
            <person name="Priest M."/>
            <person name="Roberts A."/>
            <person name="Saif S."/>
            <person name="Shea T."/>
            <person name="Sisk P."/>
            <person name="Sykes S."/>
            <person name="Wortman J."/>
            <person name="Nusbaum C."/>
            <person name="Birren B."/>
        </authorList>
    </citation>
    <scope>NUCLEOTIDE SEQUENCE [LARGE SCALE GENOMIC DNA]</scope>
    <source>
        <strain evidence="2 3">SSU</strain>
    </source>
</reference>
<evidence type="ECO:0000313" key="2">
    <source>
        <dbReference type="EMBL" id="EKB29535.1"/>
    </source>
</evidence>
<dbReference type="HOGENOM" id="CLU_2379803_0_0_6"/>